<dbReference type="SMART" id="SM01374">
    <property type="entry name" value="Ribosomal_L14"/>
    <property type="match status" value="1"/>
</dbReference>
<proteinExistence type="inferred from homology"/>
<dbReference type="GO" id="GO:0006412">
    <property type="term" value="P:translation"/>
    <property type="evidence" value="ECO:0007669"/>
    <property type="project" value="InterPro"/>
</dbReference>
<keyword evidence="3 4" id="KW-0687">Ribonucleoprotein</keyword>
<dbReference type="AlphaFoldDB" id="A0AAD5EB43"/>
<dbReference type="GO" id="GO:0005762">
    <property type="term" value="C:mitochondrial large ribosomal subunit"/>
    <property type="evidence" value="ECO:0007669"/>
    <property type="project" value="TreeGrafter"/>
</dbReference>
<dbReference type="SUPFAM" id="SSF50193">
    <property type="entry name" value="Ribosomal protein L14"/>
    <property type="match status" value="1"/>
</dbReference>
<dbReference type="EMBL" id="MU620910">
    <property type="protein sequence ID" value="KAI8580708.1"/>
    <property type="molecule type" value="Genomic_DNA"/>
</dbReference>
<evidence type="ECO:0000256" key="4">
    <source>
        <dbReference type="RuleBase" id="RU003949"/>
    </source>
</evidence>
<evidence type="ECO:0000313" key="6">
    <source>
        <dbReference type="Proteomes" id="UP001206595"/>
    </source>
</evidence>
<accession>A0AAD5EB43</accession>
<dbReference type="PANTHER" id="PTHR11761:SF3">
    <property type="entry name" value="LARGE RIBOSOMAL SUBUNIT PROTEIN UL14M"/>
    <property type="match status" value="1"/>
</dbReference>
<comment type="caution">
    <text evidence="5">The sequence shown here is derived from an EMBL/GenBank/DDBJ whole genome shotgun (WGS) entry which is preliminary data.</text>
</comment>
<keyword evidence="6" id="KW-1185">Reference proteome</keyword>
<evidence type="ECO:0000313" key="5">
    <source>
        <dbReference type="EMBL" id="KAI8580708.1"/>
    </source>
</evidence>
<organism evidence="5 6">
    <name type="scientific">Umbelopsis ramanniana AG</name>
    <dbReference type="NCBI Taxonomy" id="1314678"/>
    <lineage>
        <taxon>Eukaryota</taxon>
        <taxon>Fungi</taxon>
        <taxon>Fungi incertae sedis</taxon>
        <taxon>Mucoromycota</taxon>
        <taxon>Mucoromycotina</taxon>
        <taxon>Umbelopsidomycetes</taxon>
        <taxon>Umbelopsidales</taxon>
        <taxon>Umbelopsidaceae</taxon>
        <taxon>Umbelopsis</taxon>
    </lineage>
</organism>
<dbReference type="GO" id="GO:0003735">
    <property type="term" value="F:structural constituent of ribosome"/>
    <property type="evidence" value="ECO:0007669"/>
    <property type="project" value="InterPro"/>
</dbReference>
<dbReference type="GeneID" id="75913456"/>
<sequence>MIGLKGTMSVIDNSGAVIAECIKVMSGGRYARLGKLTEALLILDFSNLIHTLAGDEIVCVVKRARPINPSLIGTQAASLKVKKGDVRHAVIVRTKKEVGRPDGRYIRFDDNACILLNQKKEPLGTRVLGVVAAELRQKKWMKLVSLAPRVV</sequence>
<protein>
    <recommendedName>
        <fullName evidence="7">Ribosomal protein L14</fullName>
    </recommendedName>
</protein>
<dbReference type="NCBIfam" id="TIGR01067">
    <property type="entry name" value="rplN_bact"/>
    <property type="match status" value="1"/>
</dbReference>
<dbReference type="Gene3D" id="2.40.150.20">
    <property type="entry name" value="Ribosomal protein L14"/>
    <property type="match status" value="1"/>
</dbReference>
<dbReference type="CDD" id="cd00337">
    <property type="entry name" value="Ribosomal_uL14"/>
    <property type="match status" value="1"/>
</dbReference>
<dbReference type="PANTHER" id="PTHR11761">
    <property type="entry name" value="50S/60S RIBOSOMAL PROTEIN L14/L23"/>
    <property type="match status" value="1"/>
</dbReference>
<evidence type="ECO:0000256" key="1">
    <source>
        <dbReference type="ARBA" id="ARBA00010745"/>
    </source>
</evidence>
<dbReference type="InterPro" id="IPR036853">
    <property type="entry name" value="Ribosomal_uL14_sf"/>
</dbReference>
<name>A0AAD5EB43_UMBRA</name>
<dbReference type="HAMAP" id="MF_01367">
    <property type="entry name" value="Ribosomal_uL14"/>
    <property type="match status" value="1"/>
</dbReference>
<dbReference type="RefSeq" id="XP_051445712.1">
    <property type="nucleotide sequence ID" value="XM_051588111.1"/>
</dbReference>
<keyword evidence="2 4" id="KW-0689">Ribosomal protein</keyword>
<comment type="similarity">
    <text evidence="1 4">Belongs to the universal ribosomal protein uL14 family.</text>
</comment>
<evidence type="ECO:0000256" key="2">
    <source>
        <dbReference type="ARBA" id="ARBA00022980"/>
    </source>
</evidence>
<dbReference type="GO" id="GO:0070180">
    <property type="term" value="F:large ribosomal subunit rRNA binding"/>
    <property type="evidence" value="ECO:0007669"/>
    <property type="project" value="TreeGrafter"/>
</dbReference>
<dbReference type="InterPro" id="IPR000218">
    <property type="entry name" value="Ribosomal_uL14"/>
</dbReference>
<evidence type="ECO:0008006" key="7">
    <source>
        <dbReference type="Google" id="ProtNLM"/>
    </source>
</evidence>
<dbReference type="Proteomes" id="UP001206595">
    <property type="component" value="Unassembled WGS sequence"/>
</dbReference>
<reference evidence="5" key="1">
    <citation type="submission" date="2021-06" db="EMBL/GenBank/DDBJ databases">
        <authorList>
            <consortium name="DOE Joint Genome Institute"/>
            <person name="Mondo S.J."/>
            <person name="Amses K.R."/>
            <person name="Simmons D.R."/>
            <person name="Longcore J.E."/>
            <person name="Seto K."/>
            <person name="Alves G.H."/>
            <person name="Bonds A.E."/>
            <person name="Quandt C.A."/>
            <person name="Davis W.J."/>
            <person name="Chang Y."/>
            <person name="Letcher P.M."/>
            <person name="Powell M.J."/>
            <person name="Kuo A."/>
            <person name="Labutti K."/>
            <person name="Pangilinan J."/>
            <person name="Andreopoulos W."/>
            <person name="Tritt A."/>
            <person name="Riley R."/>
            <person name="Hundley H."/>
            <person name="Johnson J."/>
            <person name="Lipzen A."/>
            <person name="Barry K."/>
            <person name="Berbee M.L."/>
            <person name="Buchler N.E."/>
            <person name="Grigoriev I.V."/>
            <person name="Spatafora J.W."/>
            <person name="Stajich J.E."/>
            <person name="James T.Y."/>
        </authorList>
    </citation>
    <scope>NUCLEOTIDE SEQUENCE</scope>
    <source>
        <strain evidence="5">AG</strain>
    </source>
</reference>
<evidence type="ECO:0000256" key="3">
    <source>
        <dbReference type="ARBA" id="ARBA00023274"/>
    </source>
</evidence>
<gene>
    <name evidence="5" type="ORF">K450DRAFT_235583</name>
</gene>
<reference evidence="5" key="2">
    <citation type="journal article" date="2022" name="Proc. Natl. Acad. Sci. U.S.A.">
        <title>Diploid-dominant life cycles characterize the early evolution of Fungi.</title>
        <authorList>
            <person name="Amses K.R."/>
            <person name="Simmons D.R."/>
            <person name="Longcore J.E."/>
            <person name="Mondo S.J."/>
            <person name="Seto K."/>
            <person name="Jeronimo G.H."/>
            <person name="Bonds A.E."/>
            <person name="Quandt C.A."/>
            <person name="Davis W.J."/>
            <person name="Chang Y."/>
            <person name="Federici B.A."/>
            <person name="Kuo A."/>
            <person name="LaButti K."/>
            <person name="Pangilinan J."/>
            <person name="Andreopoulos W."/>
            <person name="Tritt A."/>
            <person name="Riley R."/>
            <person name="Hundley H."/>
            <person name="Johnson J."/>
            <person name="Lipzen A."/>
            <person name="Barry K."/>
            <person name="Lang B.F."/>
            <person name="Cuomo C.A."/>
            <person name="Buchler N.E."/>
            <person name="Grigoriev I.V."/>
            <person name="Spatafora J.W."/>
            <person name="Stajich J.E."/>
            <person name="James T.Y."/>
        </authorList>
    </citation>
    <scope>NUCLEOTIDE SEQUENCE</scope>
    <source>
        <strain evidence="5">AG</strain>
    </source>
</reference>
<dbReference type="Pfam" id="PF00238">
    <property type="entry name" value="Ribosomal_L14"/>
    <property type="match status" value="1"/>
</dbReference>
<dbReference type="InterPro" id="IPR005745">
    <property type="entry name" value="Ribosomal_uL14_bac-type"/>
</dbReference>